<organism evidence="2 3">
    <name type="scientific">Diploscapter pachys</name>
    <dbReference type="NCBI Taxonomy" id="2018661"/>
    <lineage>
        <taxon>Eukaryota</taxon>
        <taxon>Metazoa</taxon>
        <taxon>Ecdysozoa</taxon>
        <taxon>Nematoda</taxon>
        <taxon>Chromadorea</taxon>
        <taxon>Rhabditida</taxon>
        <taxon>Rhabditina</taxon>
        <taxon>Rhabditomorpha</taxon>
        <taxon>Rhabditoidea</taxon>
        <taxon>Rhabditidae</taxon>
        <taxon>Diploscapter</taxon>
    </lineage>
</organism>
<dbReference type="Proteomes" id="UP000218231">
    <property type="component" value="Unassembled WGS sequence"/>
</dbReference>
<proteinExistence type="predicted"/>
<name>A0A2A2M4J3_9BILA</name>
<feature type="region of interest" description="Disordered" evidence="1">
    <location>
        <begin position="1"/>
        <end position="40"/>
    </location>
</feature>
<protein>
    <submittedName>
        <fullName evidence="2">Uncharacterized protein</fullName>
    </submittedName>
</protein>
<dbReference type="EMBL" id="LIAE01005352">
    <property type="protein sequence ID" value="PAV93398.1"/>
    <property type="molecule type" value="Genomic_DNA"/>
</dbReference>
<feature type="compositionally biased region" description="Gly residues" evidence="1">
    <location>
        <begin position="13"/>
        <end position="25"/>
    </location>
</feature>
<accession>A0A2A2M4J3</accession>
<evidence type="ECO:0000256" key="1">
    <source>
        <dbReference type="SAM" id="MobiDB-lite"/>
    </source>
</evidence>
<dbReference type="AlphaFoldDB" id="A0A2A2M4J3"/>
<gene>
    <name evidence="2" type="ORF">WR25_26414</name>
</gene>
<sequence length="102" mass="10642">MRGATPIPPPPGGGGSEADGGGGHGALASPRPSLLPRQHRQRPVLLGHQIFRRGRLQHLWRHLAEVAAQATDRVDAAFVEGAARHFAQPEQAAGRGAGVALL</sequence>
<comment type="caution">
    <text evidence="2">The sequence shown here is derived from an EMBL/GenBank/DDBJ whole genome shotgun (WGS) entry which is preliminary data.</text>
</comment>
<evidence type="ECO:0000313" key="2">
    <source>
        <dbReference type="EMBL" id="PAV93398.1"/>
    </source>
</evidence>
<feature type="compositionally biased region" description="Pro residues" evidence="1">
    <location>
        <begin position="1"/>
        <end position="12"/>
    </location>
</feature>
<keyword evidence="3" id="KW-1185">Reference proteome</keyword>
<evidence type="ECO:0000313" key="3">
    <source>
        <dbReference type="Proteomes" id="UP000218231"/>
    </source>
</evidence>
<reference evidence="2 3" key="1">
    <citation type="journal article" date="2017" name="Curr. Biol.">
        <title>Genome architecture and evolution of a unichromosomal asexual nematode.</title>
        <authorList>
            <person name="Fradin H."/>
            <person name="Zegar C."/>
            <person name="Gutwein M."/>
            <person name="Lucas J."/>
            <person name="Kovtun M."/>
            <person name="Corcoran D."/>
            <person name="Baugh L.R."/>
            <person name="Kiontke K."/>
            <person name="Gunsalus K."/>
            <person name="Fitch D.H."/>
            <person name="Piano F."/>
        </authorList>
    </citation>
    <scope>NUCLEOTIDE SEQUENCE [LARGE SCALE GENOMIC DNA]</scope>
    <source>
        <strain evidence="2">PF1309</strain>
    </source>
</reference>